<evidence type="ECO:0000313" key="3">
    <source>
        <dbReference type="Proteomes" id="UP000287188"/>
    </source>
</evidence>
<dbReference type="SMART" id="SM00849">
    <property type="entry name" value="Lactamase_B"/>
    <property type="match status" value="1"/>
</dbReference>
<dbReference type="InterPro" id="IPR050855">
    <property type="entry name" value="NDM-1-like"/>
</dbReference>
<evidence type="ECO:0000313" key="2">
    <source>
        <dbReference type="EMBL" id="GCE20156.1"/>
    </source>
</evidence>
<reference evidence="3" key="1">
    <citation type="submission" date="2018-12" db="EMBL/GenBank/DDBJ databases">
        <title>Tengunoibacter tsumagoiensis gen. nov., sp. nov., Dictyobacter kobayashii sp. nov., D. alpinus sp. nov., and D. joshuensis sp. nov. and description of Dictyobacteraceae fam. nov. within the order Ktedonobacterales isolated from Tengu-no-mugimeshi.</title>
        <authorList>
            <person name="Wang C.M."/>
            <person name="Zheng Y."/>
            <person name="Sakai Y."/>
            <person name="Toyoda A."/>
            <person name="Minakuchi Y."/>
            <person name="Abe K."/>
            <person name="Yokota A."/>
            <person name="Yabe S."/>
        </authorList>
    </citation>
    <scope>NUCLEOTIDE SEQUENCE [LARGE SCALE GENOMIC DNA]</scope>
    <source>
        <strain evidence="3">Uno11</strain>
    </source>
</reference>
<feature type="domain" description="Metallo-beta-lactamase" evidence="1">
    <location>
        <begin position="28"/>
        <end position="224"/>
    </location>
</feature>
<dbReference type="CDD" id="cd16282">
    <property type="entry name" value="metallo-hydrolase-like_MBL-fold"/>
    <property type="match status" value="1"/>
</dbReference>
<dbReference type="PANTHER" id="PTHR42951:SF4">
    <property type="entry name" value="ACYL-COENZYME A THIOESTERASE MBLAC2"/>
    <property type="match status" value="1"/>
</dbReference>
<name>A0A402AM18_9CHLR</name>
<protein>
    <recommendedName>
        <fullName evidence="1">Metallo-beta-lactamase domain-containing protein</fullName>
    </recommendedName>
</protein>
<dbReference type="RefSeq" id="WP_126551870.1">
    <property type="nucleotide sequence ID" value="NZ_BIFS01000001.1"/>
</dbReference>
<dbReference type="EMBL" id="BIFS01000001">
    <property type="protein sequence ID" value="GCE20156.1"/>
    <property type="molecule type" value="Genomic_DNA"/>
</dbReference>
<keyword evidence="3" id="KW-1185">Reference proteome</keyword>
<evidence type="ECO:0000259" key="1">
    <source>
        <dbReference type="SMART" id="SM00849"/>
    </source>
</evidence>
<dbReference type="SUPFAM" id="SSF56281">
    <property type="entry name" value="Metallo-hydrolase/oxidoreductase"/>
    <property type="match status" value="1"/>
</dbReference>
<dbReference type="InterPro" id="IPR001279">
    <property type="entry name" value="Metallo-B-lactamas"/>
</dbReference>
<dbReference type="Pfam" id="PF00753">
    <property type="entry name" value="Lactamase_B"/>
    <property type="match status" value="1"/>
</dbReference>
<accession>A0A402AM18</accession>
<dbReference type="Gene3D" id="3.60.15.10">
    <property type="entry name" value="Ribonuclease Z/Hydroxyacylglutathione hydrolase-like"/>
    <property type="match status" value="1"/>
</dbReference>
<proteinExistence type="predicted"/>
<organism evidence="2 3">
    <name type="scientific">Dictyobacter kobayashii</name>
    <dbReference type="NCBI Taxonomy" id="2014872"/>
    <lineage>
        <taxon>Bacteria</taxon>
        <taxon>Bacillati</taxon>
        <taxon>Chloroflexota</taxon>
        <taxon>Ktedonobacteria</taxon>
        <taxon>Ktedonobacterales</taxon>
        <taxon>Dictyobacteraceae</taxon>
        <taxon>Dictyobacter</taxon>
    </lineage>
</organism>
<sequence>MAWQYTKGLHDIGNGIYAYLQSNGSWGWSNSGLIVTGEDTLLVDTLYDMHLTGEMHETMSRQVPAAKTIQTIVNTHADGDHTNGNGFFPAAKIISSKSTAEEMQHTVPPQVMANMLKKAPPEAYMRKTLGAFHFDGITQRFPTETFEGHTSLSVGAKKIELFHIGPAHTDGDTLVYLPQDRVMFTGDIVFAEAHPVVWAGPVSRWIYACDFILEQDVNVIVPGHGPVTDKSAVATLKQYFVYLFEEAEKRYKAGMNALDAAYEINYEMFSSWKNPERMIPNVAAVYREISQTAEKPVIHETFALMSQWNKKKAEQADATSHR</sequence>
<dbReference type="InterPro" id="IPR036866">
    <property type="entry name" value="RibonucZ/Hydroxyglut_hydro"/>
</dbReference>
<gene>
    <name evidence="2" type="ORF">KDK_39560</name>
</gene>
<dbReference type="PANTHER" id="PTHR42951">
    <property type="entry name" value="METALLO-BETA-LACTAMASE DOMAIN-CONTAINING"/>
    <property type="match status" value="1"/>
</dbReference>
<dbReference type="OrthoDB" id="420651at2"/>
<comment type="caution">
    <text evidence="2">The sequence shown here is derived from an EMBL/GenBank/DDBJ whole genome shotgun (WGS) entry which is preliminary data.</text>
</comment>
<dbReference type="Proteomes" id="UP000287188">
    <property type="component" value="Unassembled WGS sequence"/>
</dbReference>
<dbReference type="AlphaFoldDB" id="A0A402AM18"/>